<comment type="caution">
    <text evidence="11">The sequence shown here is derived from an EMBL/GenBank/DDBJ whole genome shotgun (WGS) entry which is preliminary data.</text>
</comment>
<dbReference type="GO" id="GO:0046872">
    <property type="term" value="F:metal ion binding"/>
    <property type="evidence" value="ECO:0007669"/>
    <property type="project" value="UniProtKB-KW"/>
</dbReference>
<evidence type="ECO:0000256" key="6">
    <source>
        <dbReference type="ARBA" id="ARBA00022741"/>
    </source>
</evidence>
<dbReference type="RefSeq" id="WP_150098784.1">
    <property type="nucleotide sequence ID" value="NZ_VWPL01000045.1"/>
</dbReference>
<evidence type="ECO:0000256" key="5">
    <source>
        <dbReference type="ARBA" id="ARBA00022723"/>
    </source>
</evidence>
<dbReference type="InterPro" id="IPR002934">
    <property type="entry name" value="Polymerase_NTP_transf_dom"/>
</dbReference>
<gene>
    <name evidence="11" type="ORF">F1193_15890</name>
</gene>
<dbReference type="GO" id="GO:0016779">
    <property type="term" value="F:nucleotidyltransferase activity"/>
    <property type="evidence" value="ECO:0007669"/>
    <property type="project" value="UniProtKB-KW"/>
</dbReference>
<reference evidence="11 12" key="1">
    <citation type="submission" date="2019-09" db="EMBL/GenBank/DDBJ databases">
        <title>Draft Whole-Genome sequence of Blastochloris sulfoviridis DSM 729.</title>
        <authorList>
            <person name="Meyer T.E."/>
            <person name="Kyndt J.A."/>
        </authorList>
    </citation>
    <scope>NUCLEOTIDE SEQUENCE [LARGE SCALE GENOMIC DNA]</scope>
    <source>
        <strain evidence="11 12">DSM 729</strain>
    </source>
</reference>
<evidence type="ECO:0000256" key="2">
    <source>
        <dbReference type="ARBA" id="ARBA00022649"/>
    </source>
</evidence>
<comment type="cofactor">
    <cofactor evidence="1">
        <name>Mg(2+)</name>
        <dbReference type="ChEBI" id="CHEBI:18420"/>
    </cofactor>
</comment>
<evidence type="ECO:0000256" key="1">
    <source>
        <dbReference type="ARBA" id="ARBA00001946"/>
    </source>
</evidence>
<name>A0A5M6HK49_9HYPH</name>
<evidence type="ECO:0000256" key="8">
    <source>
        <dbReference type="ARBA" id="ARBA00022842"/>
    </source>
</evidence>
<evidence type="ECO:0000256" key="7">
    <source>
        <dbReference type="ARBA" id="ARBA00022840"/>
    </source>
</evidence>
<evidence type="ECO:0000256" key="3">
    <source>
        <dbReference type="ARBA" id="ARBA00022679"/>
    </source>
</evidence>
<dbReference type="SUPFAM" id="SSF81301">
    <property type="entry name" value="Nucleotidyltransferase"/>
    <property type="match status" value="1"/>
</dbReference>
<evidence type="ECO:0000259" key="10">
    <source>
        <dbReference type="Pfam" id="PF01909"/>
    </source>
</evidence>
<dbReference type="CDD" id="cd05403">
    <property type="entry name" value="NT_KNTase_like"/>
    <property type="match status" value="1"/>
</dbReference>
<dbReference type="PANTHER" id="PTHR33571:SF12">
    <property type="entry name" value="BSL3053 PROTEIN"/>
    <property type="match status" value="1"/>
</dbReference>
<dbReference type="AlphaFoldDB" id="A0A5M6HK49"/>
<evidence type="ECO:0000313" key="12">
    <source>
        <dbReference type="Proteomes" id="UP000323886"/>
    </source>
</evidence>
<sequence>MDQRTGPPPDREAILATLRAHRRELEAMGVVGLALFGSVARGEAGPGSDIDLAVRMDRARLPASGFACLGHLDEVRQRLSAWLGRTVDVVLLPVHKPRLARELERDAVDAY</sequence>
<dbReference type="InterPro" id="IPR043519">
    <property type="entry name" value="NT_sf"/>
</dbReference>
<keyword evidence="4" id="KW-0548">Nucleotidyltransferase</keyword>
<protein>
    <recommendedName>
        <fullName evidence="10">Polymerase nucleotidyl transferase domain-containing protein</fullName>
    </recommendedName>
</protein>
<keyword evidence="3" id="KW-0808">Transferase</keyword>
<feature type="domain" description="Polymerase nucleotidyl transferase" evidence="10">
    <location>
        <begin position="19"/>
        <end position="91"/>
    </location>
</feature>
<organism evidence="11 12">
    <name type="scientific">Blastochloris sulfoviridis</name>
    <dbReference type="NCBI Taxonomy" id="50712"/>
    <lineage>
        <taxon>Bacteria</taxon>
        <taxon>Pseudomonadati</taxon>
        <taxon>Pseudomonadota</taxon>
        <taxon>Alphaproteobacteria</taxon>
        <taxon>Hyphomicrobiales</taxon>
        <taxon>Blastochloridaceae</taxon>
        <taxon>Blastochloris</taxon>
    </lineage>
</organism>
<evidence type="ECO:0000313" key="11">
    <source>
        <dbReference type="EMBL" id="KAA5596252.1"/>
    </source>
</evidence>
<keyword evidence="8" id="KW-0460">Magnesium</keyword>
<dbReference type="PANTHER" id="PTHR33571">
    <property type="entry name" value="SSL8005 PROTEIN"/>
    <property type="match status" value="1"/>
</dbReference>
<keyword evidence="12" id="KW-1185">Reference proteome</keyword>
<keyword evidence="5" id="KW-0479">Metal-binding</keyword>
<keyword evidence="6" id="KW-0547">Nucleotide-binding</keyword>
<dbReference type="Gene3D" id="3.30.460.10">
    <property type="entry name" value="Beta Polymerase, domain 2"/>
    <property type="match status" value="1"/>
</dbReference>
<dbReference type="Pfam" id="PF01909">
    <property type="entry name" value="NTP_transf_2"/>
    <property type="match status" value="1"/>
</dbReference>
<comment type="similarity">
    <text evidence="9">Belongs to the MntA antitoxin family.</text>
</comment>
<evidence type="ECO:0000256" key="9">
    <source>
        <dbReference type="ARBA" id="ARBA00038276"/>
    </source>
</evidence>
<dbReference type="Proteomes" id="UP000323886">
    <property type="component" value="Unassembled WGS sequence"/>
</dbReference>
<proteinExistence type="inferred from homology"/>
<keyword evidence="2" id="KW-1277">Toxin-antitoxin system</keyword>
<dbReference type="InterPro" id="IPR052038">
    <property type="entry name" value="Type-VII_TA_antitoxin"/>
</dbReference>
<keyword evidence="7" id="KW-0067">ATP-binding</keyword>
<accession>A0A5M6HK49</accession>
<dbReference type="OrthoDB" id="559450at2"/>
<dbReference type="EMBL" id="VWPL01000045">
    <property type="protein sequence ID" value="KAA5596252.1"/>
    <property type="molecule type" value="Genomic_DNA"/>
</dbReference>
<dbReference type="GO" id="GO:0005524">
    <property type="term" value="F:ATP binding"/>
    <property type="evidence" value="ECO:0007669"/>
    <property type="project" value="UniProtKB-KW"/>
</dbReference>
<evidence type="ECO:0000256" key="4">
    <source>
        <dbReference type="ARBA" id="ARBA00022695"/>
    </source>
</evidence>